<gene>
    <name evidence="2" type="ORF">JMM60_17370</name>
</gene>
<proteinExistence type="predicted"/>
<accession>A0ABS1RWQ8</accession>
<dbReference type="RefSeq" id="WP_202250125.1">
    <property type="nucleotide sequence ID" value="NZ_JAESJJ010000029.1"/>
</dbReference>
<reference evidence="2 3" key="1">
    <citation type="submission" date="2021-01" db="EMBL/GenBank/DDBJ databases">
        <title>Draft genomes of Rhodovulum sulfidophilum.</title>
        <authorList>
            <person name="Guzman M.S."/>
        </authorList>
    </citation>
    <scope>NUCLEOTIDE SEQUENCE [LARGE SCALE GENOMIC DNA]</scope>
    <source>
        <strain evidence="2 3">AB35</strain>
    </source>
</reference>
<feature type="compositionally biased region" description="Basic and acidic residues" evidence="1">
    <location>
        <begin position="47"/>
        <end position="67"/>
    </location>
</feature>
<evidence type="ECO:0000256" key="1">
    <source>
        <dbReference type="SAM" id="MobiDB-lite"/>
    </source>
</evidence>
<organism evidence="2 3">
    <name type="scientific">Rhodovulum sulfidophilum</name>
    <name type="common">Rhodobacter sulfidophilus</name>
    <dbReference type="NCBI Taxonomy" id="35806"/>
    <lineage>
        <taxon>Bacteria</taxon>
        <taxon>Pseudomonadati</taxon>
        <taxon>Pseudomonadota</taxon>
        <taxon>Alphaproteobacteria</taxon>
        <taxon>Rhodobacterales</taxon>
        <taxon>Paracoccaceae</taxon>
        <taxon>Rhodovulum</taxon>
    </lineage>
</organism>
<evidence type="ECO:0000313" key="2">
    <source>
        <dbReference type="EMBL" id="MBL3610534.1"/>
    </source>
</evidence>
<keyword evidence="3" id="KW-1185">Reference proteome</keyword>
<name>A0ABS1RWQ8_RHOSU</name>
<comment type="caution">
    <text evidence="2">The sequence shown here is derived from an EMBL/GenBank/DDBJ whole genome shotgun (WGS) entry which is preliminary data.</text>
</comment>
<protein>
    <submittedName>
        <fullName evidence="2">Uncharacterized protein</fullName>
    </submittedName>
</protein>
<sequence length="67" mass="7383">MIPAPNLLPSFDRGLPDDLRRRAEILPVGPAAGFNGKRYGWVKRQRPGTDAETGEHRDFDAGHPCGE</sequence>
<feature type="region of interest" description="Disordered" evidence="1">
    <location>
        <begin position="33"/>
        <end position="67"/>
    </location>
</feature>
<dbReference type="EMBL" id="JAESJJ010000029">
    <property type="protein sequence ID" value="MBL3610534.1"/>
    <property type="molecule type" value="Genomic_DNA"/>
</dbReference>
<dbReference type="Proteomes" id="UP000604473">
    <property type="component" value="Unassembled WGS sequence"/>
</dbReference>
<evidence type="ECO:0000313" key="3">
    <source>
        <dbReference type="Proteomes" id="UP000604473"/>
    </source>
</evidence>